<evidence type="ECO:0000259" key="2">
    <source>
        <dbReference type="Pfam" id="PF02371"/>
    </source>
</evidence>
<feature type="domain" description="Transposase IS110-like N-terminal" evidence="1">
    <location>
        <begin position="4"/>
        <end position="161"/>
    </location>
</feature>
<reference evidence="3 4" key="1">
    <citation type="submission" date="2023-03" db="EMBL/GenBank/DDBJ databases">
        <title>Draft genome sequence of type strain Streptomyces ferralitis JCM 14344.</title>
        <authorList>
            <person name="Klaysubun C."/>
            <person name="Duangmal K."/>
        </authorList>
    </citation>
    <scope>NUCLEOTIDE SEQUENCE [LARGE SCALE GENOMIC DNA]</scope>
    <source>
        <strain evidence="3 4">JCM 14344</strain>
    </source>
</reference>
<evidence type="ECO:0000313" key="3">
    <source>
        <dbReference type="EMBL" id="MDF2257261.1"/>
    </source>
</evidence>
<dbReference type="NCBIfam" id="NF033542">
    <property type="entry name" value="transpos_IS110"/>
    <property type="match status" value="1"/>
</dbReference>
<dbReference type="RefSeq" id="WP_275815006.1">
    <property type="nucleotide sequence ID" value="NZ_BAAANM010000023.1"/>
</dbReference>
<name>A0ABT5Z080_9ACTN</name>
<dbReference type="InterPro" id="IPR002525">
    <property type="entry name" value="Transp_IS110-like_N"/>
</dbReference>
<dbReference type="InterPro" id="IPR003346">
    <property type="entry name" value="Transposase_20"/>
</dbReference>
<dbReference type="PANTHER" id="PTHR33055:SF3">
    <property type="entry name" value="PUTATIVE TRANSPOSASE FOR IS117-RELATED"/>
    <property type="match status" value="1"/>
</dbReference>
<protein>
    <submittedName>
        <fullName evidence="3">IS110 family transposase</fullName>
    </submittedName>
</protein>
<sequence length="409" mass="45086">MIYCGIDWAERSHDVALVDDSGQLLAKRHITDDTAGYRILLGLLAEYGDTEDNPIPVAIETSRGLLVAVLRTGKRKVFAINPMAAARYRDRHSVSRKKSDPGDALVLANILRTDMHAHRPLPGDSDLARAIAVLARAQQDAIWNRQQLSNQLRSLLREYYPAALDAFATWANGLCRPEARELLKAAPTPTRAARLTRTQIAAALKRAGRKRGIEAEAERLREVLRADWAHQPALVEDALGKQMLALLVQLDAACTAADDLAEAVEEAFPQHPDADVLLSFPGLGIQLGARVLAEIGDDRNRFADARGLKAYAGSSPITRASGKKSSITRRWVKNDRLNHAGYLWAFSALRASPGAMAHYRHRRDAHGDWHASAQRHLFNRMLGQLYHCLQNGELFDEETGFPTDVAAAA</sequence>
<proteinExistence type="predicted"/>
<gene>
    <name evidence="3" type="ORF">P2L57_16435</name>
</gene>
<evidence type="ECO:0000259" key="1">
    <source>
        <dbReference type="Pfam" id="PF01548"/>
    </source>
</evidence>
<accession>A0ABT5Z080</accession>
<dbReference type="Proteomes" id="UP001220022">
    <property type="component" value="Unassembled WGS sequence"/>
</dbReference>
<keyword evidence="4" id="KW-1185">Reference proteome</keyword>
<feature type="domain" description="Transposase IS116/IS110/IS902 C-terminal" evidence="2">
    <location>
        <begin position="275"/>
        <end position="359"/>
    </location>
</feature>
<evidence type="ECO:0000313" key="4">
    <source>
        <dbReference type="Proteomes" id="UP001220022"/>
    </source>
</evidence>
<dbReference type="PANTHER" id="PTHR33055">
    <property type="entry name" value="TRANSPOSASE FOR INSERTION SEQUENCE ELEMENT IS1111A"/>
    <property type="match status" value="1"/>
</dbReference>
<comment type="caution">
    <text evidence="3">The sequence shown here is derived from an EMBL/GenBank/DDBJ whole genome shotgun (WGS) entry which is preliminary data.</text>
</comment>
<dbReference type="EMBL" id="JARHTQ010000009">
    <property type="protein sequence ID" value="MDF2257261.1"/>
    <property type="molecule type" value="Genomic_DNA"/>
</dbReference>
<dbReference type="InterPro" id="IPR047650">
    <property type="entry name" value="Transpos_IS110"/>
</dbReference>
<dbReference type="Pfam" id="PF01548">
    <property type="entry name" value="DEDD_Tnp_IS110"/>
    <property type="match status" value="1"/>
</dbReference>
<organism evidence="3 4">
    <name type="scientific">Streptantibioticus ferralitis</name>
    <dbReference type="NCBI Taxonomy" id="236510"/>
    <lineage>
        <taxon>Bacteria</taxon>
        <taxon>Bacillati</taxon>
        <taxon>Actinomycetota</taxon>
        <taxon>Actinomycetes</taxon>
        <taxon>Kitasatosporales</taxon>
        <taxon>Streptomycetaceae</taxon>
        <taxon>Streptantibioticus</taxon>
    </lineage>
</organism>
<dbReference type="Pfam" id="PF02371">
    <property type="entry name" value="Transposase_20"/>
    <property type="match status" value="1"/>
</dbReference>